<gene>
    <name evidence="2" type="ORF">F3087_29285</name>
</gene>
<dbReference type="InterPro" id="IPR036390">
    <property type="entry name" value="WH_DNA-bd_sf"/>
</dbReference>
<organism evidence="2 3">
    <name type="scientific">Nocardia colli</name>
    <dbReference type="NCBI Taxonomy" id="2545717"/>
    <lineage>
        <taxon>Bacteria</taxon>
        <taxon>Bacillati</taxon>
        <taxon>Actinomycetota</taxon>
        <taxon>Actinomycetes</taxon>
        <taxon>Mycobacteriales</taxon>
        <taxon>Nocardiaceae</taxon>
        <taxon>Nocardia</taxon>
    </lineage>
</organism>
<comment type="caution">
    <text evidence="2">The sequence shown here is derived from an EMBL/GenBank/DDBJ whole genome shotgun (WGS) entry which is preliminary data.</text>
</comment>
<dbReference type="SUPFAM" id="SSF46785">
    <property type="entry name" value="Winged helix' DNA-binding domain"/>
    <property type="match status" value="1"/>
</dbReference>
<dbReference type="PANTHER" id="PTHR33164">
    <property type="entry name" value="TRANSCRIPTIONAL REGULATOR, MARR FAMILY"/>
    <property type="match status" value="1"/>
</dbReference>
<evidence type="ECO:0000259" key="1">
    <source>
        <dbReference type="PROSITE" id="PS50995"/>
    </source>
</evidence>
<dbReference type="EMBL" id="VXLC01000015">
    <property type="protein sequence ID" value="KAA8885724.1"/>
    <property type="molecule type" value="Genomic_DNA"/>
</dbReference>
<dbReference type="InterPro" id="IPR000835">
    <property type="entry name" value="HTH_MarR-typ"/>
</dbReference>
<accession>A0A5N0EC12</accession>
<sequence length="188" mass="20681">MEASDRVRLTVVTGPDWAVRGSASARDEQRESLETEIAVDIRALTAISDQLGHVFARSNNLRPNDFRALLHIATAEFAGRPLTPGQLGRLMGMSSAAVTYLVERMIQSGHLRREIDETDRRRVMLYHDEQGMAAARDFFLPVGASTRSAMAELPDQDLEAAHRVLTAVIASLRTHFDQVIASPGVTDS</sequence>
<evidence type="ECO:0000313" key="3">
    <source>
        <dbReference type="Proteomes" id="UP000323876"/>
    </source>
</evidence>
<protein>
    <submittedName>
        <fullName evidence="2">Winged helix-turn-helix transcriptional regulator</fullName>
    </submittedName>
</protein>
<dbReference type="Gene3D" id="1.10.10.10">
    <property type="entry name" value="Winged helix-like DNA-binding domain superfamily/Winged helix DNA-binding domain"/>
    <property type="match status" value="1"/>
</dbReference>
<dbReference type="GO" id="GO:0003700">
    <property type="term" value="F:DNA-binding transcription factor activity"/>
    <property type="evidence" value="ECO:0007669"/>
    <property type="project" value="InterPro"/>
</dbReference>
<reference evidence="2 3" key="1">
    <citation type="submission" date="2019-09" db="EMBL/GenBank/DDBJ databases">
        <authorList>
            <person name="Wang X."/>
        </authorList>
    </citation>
    <scope>NUCLEOTIDE SEQUENCE [LARGE SCALE GENOMIC DNA]</scope>
    <source>
        <strain evidence="2 3">CICC 11023</strain>
    </source>
</reference>
<dbReference type="PANTHER" id="PTHR33164:SF106">
    <property type="entry name" value="TRANSCRIPTIONAL REGULATORY PROTEIN"/>
    <property type="match status" value="1"/>
</dbReference>
<keyword evidence="3" id="KW-1185">Reference proteome</keyword>
<dbReference type="OrthoDB" id="162531at2"/>
<proteinExistence type="predicted"/>
<dbReference type="Pfam" id="PF12802">
    <property type="entry name" value="MarR_2"/>
    <property type="match status" value="1"/>
</dbReference>
<name>A0A5N0EC12_9NOCA</name>
<dbReference type="GO" id="GO:0006950">
    <property type="term" value="P:response to stress"/>
    <property type="evidence" value="ECO:0007669"/>
    <property type="project" value="TreeGrafter"/>
</dbReference>
<dbReference type="InterPro" id="IPR036388">
    <property type="entry name" value="WH-like_DNA-bd_sf"/>
</dbReference>
<dbReference type="InterPro" id="IPR039422">
    <property type="entry name" value="MarR/SlyA-like"/>
</dbReference>
<dbReference type="Proteomes" id="UP000323876">
    <property type="component" value="Unassembled WGS sequence"/>
</dbReference>
<feature type="domain" description="HTH marR-type" evidence="1">
    <location>
        <begin position="30"/>
        <end position="170"/>
    </location>
</feature>
<dbReference type="PROSITE" id="PS50995">
    <property type="entry name" value="HTH_MARR_2"/>
    <property type="match status" value="1"/>
</dbReference>
<dbReference type="SMART" id="SM00347">
    <property type="entry name" value="HTH_MARR"/>
    <property type="match status" value="1"/>
</dbReference>
<dbReference type="AlphaFoldDB" id="A0A5N0EC12"/>
<evidence type="ECO:0000313" key="2">
    <source>
        <dbReference type="EMBL" id="KAA8885724.1"/>
    </source>
</evidence>